<reference evidence="4" key="1">
    <citation type="submission" date="2020-05" db="EMBL/GenBank/DDBJ databases">
        <authorList>
            <person name="Chiriac C."/>
            <person name="Salcher M."/>
            <person name="Ghai R."/>
            <person name="Kavagutti S V."/>
        </authorList>
    </citation>
    <scope>NUCLEOTIDE SEQUENCE</scope>
</reference>
<dbReference type="EMBL" id="LR796776">
    <property type="protein sequence ID" value="CAB4165644.1"/>
    <property type="molecule type" value="Genomic_DNA"/>
</dbReference>
<name>A0A6J5SZ80_9CAUD</name>
<protein>
    <submittedName>
        <fullName evidence="4">Methyltransferase domain containing protein</fullName>
    </submittedName>
</protein>
<evidence type="ECO:0000313" key="1">
    <source>
        <dbReference type="EMBL" id="CAB4164116.1"/>
    </source>
</evidence>
<organism evidence="4">
    <name type="scientific">uncultured Caudovirales phage</name>
    <dbReference type="NCBI Taxonomy" id="2100421"/>
    <lineage>
        <taxon>Viruses</taxon>
        <taxon>Duplodnaviria</taxon>
        <taxon>Heunggongvirae</taxon>
        <taxon>Uroviricota</taxon>
        <taxon>Caudoviricetes</taxon>
        <taxon>Peduoviridae</taxon>
        <taxon>Maltschvirus</taxon>
        <taxon>Maltschvirus maltsch</taxon>
    </lineage>
</organism>
<dbReference type="EMBL" id="LR797099">
    <property type="protein sequence ID" value="CAB4186706.1"/>
    <property type="molecule type" value="Genomic_DNA"/>
</dbReference>
<dbReference type="EMBL" id="LR796758">
    <property type="protein sequence ID" value="CAB4164116.1"/>
    <property type="molecule type" value="Genomic_DNA"/>
</dbReference>
<proteinExistence type="predicted"/>
<accession>A0A6J5SZ80</accession>
<dbReference type="GO" id="GO:0008168">
    <property type="term" value="F:methyltransferase activity"/>
    <property type="evidence" value="ECO:0007669"/>
    <property type="project" value="UniProtKB-KW"/>
</dbReference>
<gene>
    <name evidence="3" type="ORF">UFOVP1146_52</name>
    <name evidence="4" type="ORF">UFOVP1638_93</name>
    <name evidence="1" type="ORF">UFOVP812_385</name>
    <name evidence="2" type="ORF">UFOVP818_180</name>
</gene>
<dbReference type="Gene3D" id="3.40.50.150">
    <property type="entry name" value="Vaccinia Virus protein VP39"/>
    <property type="match status" value="1"/>
</dbReference>
<keyword evidence="4" id="KW-0489">Methyltransferase</keyword>
<evidence type="ECO:0000313" key="4">
    <source>
        <dbReference type="EMBL" id="CAB4220932.1"/>
    </source>
</evidence>
<dbReference type="GO" id="GO:0032259">
    <property type="term" value="P:methylation"/>
    <property type="evidence" value="ECO:0007669"/>
    <property type="project" value="UniProtKB-KW"/>
</dbReference>
<evidence type="ECO:0000313" key="2">
    <source>
        <dbReference type="EMBL" id="CAB4165644.1"/>
    </source>
</evidence>
<dbReference type="SUPFAM" id="SSF53335">
    <property type="entry name" value="S-adenosyl-L-methionine-dependent methyltransferases"/>
    <property type="match status" value="1"/>
</dbReference>
<dbReference type="EMBL" id="LR797502">
    <property type="protein sequence ID" value="CAB4220932.1"/>
    <property type="molecule type" value="Genomic_DNA"/>
</dbReference>
<sequence length="200" mass="23616">MKSNYYDKSVELGTEFQRNNPKNWAGNDSKNYHNQIRALMDRYNAKTVLDYGCGKGEQYSTKNCYVLHGAPPHVNTEPMTFQKRINAKSVYKFDPCVKKFNIEPVDKKFDAVICTQVLGSIPDVDIPWIRGKLMNYATKFVFIGLHSAVPKSKKRIYDPAHINYYRTVEWYQEQFSNWSGPALYWWFRYTETKCNDWYKI</sequence>
<keyword evidence="4" id="KW-0808">Transferase</keyword>
<dbReference type="InterPro" id="IPR029063">
    <property type="entry name" value="SAM-dependent_MTases_sf"/>
</dbReference>
<evidence type="ECO:0000313" key="3">
    <source>
        <dbReference type="EMBL" id="CAB4186706.1"/>
    </source>
</evidence>